<keyword evidence="2" id="KW-0677">Repeat</keyword>
<evidence type="ECO:0000256" key="4">
    <source>
        <dbReference type="ARBA" id="ARBA00023027"/>
    </source>
</evidence>
<dbReference type="GO" id="GO:0007165">
    <property type="term" value="P:signal transduction"/>
    <property type="evidence" value="ECO:0007669"/>
    <property type="project" value="InterPro"/>
</dbReference>
<evidence type="ECO:0000313" key="7">
    <source>
        <dbReference type="Proteomes" id="UP000327157"/>
    </source>
</evidence>
<dbReference type="PANTHER" id="PTHR11017:SF574">
    <property type="entry name" value="ADP-RIBOSYL CYCLASE_CYCLIC ADP-RIBOSE HYDROLASE"/>
    <property type="match status" value="1"/>
</dbReference>
<evidence type="ECO:0000259" key="5">
    <source>
        <dbReference type="PROSITE" id="PS50104"/>
    </source>
</evidence>
<evidence type="ECO:0000256" key="2">
    <source>
        <dbReference type="ARBA" id="ARBA00022737"/>
    </source>
</evidence>
<dbReference type="GO" id="GO:0006952">
    <property type="term" value="P:defense response"/>
    <property type="evidence" value="ECO:0007669"/>
    <property type="project" value="UniProtKB-KW"/>
</dbReference>
<dbReference type="InterPro" id="IPR036390">
    <property type="entry name" value="WH_DNA-bd_sf"/>
</dbReference>
<dbReference type="PANTHER" id="PTHR11017">
    <property type="entry name" value="LEUCINE-RICH REPEAT-CONTAINING PROTEIN"/>
    <property type="match status" value="1"/>
</dbReference>
<dbReference type="Gene3D" id="3.40.50.10140">
    <property type="entry name" value="Toll/interleukin-1 receptor homology (TIR) domain"/>
    <property type="match status" value="1"/>
</dbReference>
<dbReference type="SUPFAM" id="SSF52540">
    <property type="entry name" value="P-loop containing nucleoside triphosphate hydrolases"/>
    <property type="match status" value="1"/>
</dbReference>
<gene>
    <name evidence="6" type="ORF">D8674_003635</name>
</gene>
<dbReference type="InterPro" id="IPR058192">
    <property type="entry name" value="WHD_ROQ1-like"/>
</dbReference>
<evidence type="ECO:0000256" key="3">
    <source>
        <dbReference type="ARBA" id="ARBA00022821"/>
    </source>
</evidence>
<dbReference type="PROSITE" id="PS50104">
    <property type="entry name" value="TIR"/>
    <property type="match status" value="1"/>
</dbReference>
<dbReference type="Proteomes" id="UP000327157">
    <property type="component" value="Chromosome 10"/>
</dbReference>
<dbReference type="InterPro" id="IPR000157">
    <property type="entry name" value="TIR_dom"/>
</dbReference>
<reference evidence="7" key="2">
    <citation type="submission" date="2019-10" db="EMBL/GenBank/DDBJ databases">
        <title>A de novo genome assembly of a pear dwarfing rootstock.</title>
        <authorList>
            <person name="Wang F."/>
            <person name="Wang J."/>
            <person name="Li S."/>
            <person name="Zhang Y."/>
            <person name="Fang M."/>
            <person name="Ma L."/>
            <person name="Zhao Y."/>
            <person name="Jiang S."/>
        </authorList>
    </citation>
    <scope>NUCLEOTIDE SEQUENCE [LARGE SCALE GENOMIC DNA]</scope>
</reference>
<reference evidence="6 7" key="1">
    <citation type="submission" date="2019-09" db="EMBL/GenBank/DDBJ databases">
        <authorList>
            <person name="Ou C."/>
        </authorList>
    </citation>
    <scope>NUCLEOTIDE SEQUENCE [LARGE SCALE GENOMIC DNA]</scope>
    <source>
        <strain evidence="6">S2</strain>
        <tissue evidence="6">Leaf</tissue>
    </source>
</reference>
<dbReference type="InterPro" id="IPR042197">
    <property type="entry name" value="Apaf_helical"/>
</dbReference>
<dbReference type="FunFam" id="3.40.50.10140:FF:000007">
    <property type="entry name" value="Disease resistance protein (TIR-NBS-LRR class)"/>
    <property type="match status" value="1"/>
</dbReference>
<dbReference type="InterPro" id="IPR044974">
    <property type="entry name" value="Disease_R_plants"/>
</dbReference>
<evidence type="ECO:0000313" key="6">
    <source>
        <dbReference type="EMBL" id="KAB2602630.1"/>
    </source>
</evidence>
<feature type="domain" description="TIR" evidence="5">
    <location>
        <begin position="17"/>
        <end position="187"/>
    </location>
</feature>
<dbReference type="AlphaFoldDB" id="A0A5N5FMW4"/>
<dbReference type="Gene3D" id="3.40.50.300">
    <property type="entry name" value="P-loop containing nucleotide triphosphate hydrolases"/>
    <property type="match status" value="1"/>
</dbReference>
<dbReference type="PRINTS" id="PR00364">
    <property type="entry name" value="DISEASERSIST"/>
</dbReference>
<evidence type="ECO:0000256" key="1">
    <source>
        <dbReference type="ARBA" id="ARBA00022614"/>
    </source>
</evidence>
<dbReference type="InterPro" id="IPR035897">
    <property type="entry name" value="Toll_tir_struct_dom_sf"/>
</dbReference>
<dbReference type="SUPFAM" id="SSF52200">
    <property type="entry name" value="Toll/Interleukin receptor TIR domain"/>
    <property type="match status" value="1"/>
</dbReference>
<sequence length="545" mass="61888">MNMAASSSDAAISPYALKYDVFLSFRGEDTRNTFTSHLYAALCRKKIKTYIDDTLERGDQIAPALLKAIEKSKLSVIIFSENYASSTWCLDEIVHILDCKKKNGQVVIPIFYNIDPSHIRKQQGSYEDAFVQHEERFKDSVEGVTKVCKWRDALKEAANLSGFVYSNKTGTEANFIEKVVEDILTKLNRISSSDFKGLVGIEKKIKQIELLLCIDSPDVCTVGIWGMGGIGKTTLADALYHQLSSKFEASCFLANVREESEKHGLNYLRNVLIREILKEKDLEISTPTIGTTSVRERLSRTRALIVLDDVNASRQLELLLGDHVQFGPGSQIIITTRDKRLLKSNVDKIYEVKGLSWEESLELFHLHAFKDKCVESRCAELLGTVVDYAGGMPLALKILGSLFLHCNNSKDWEHQWNELKKFPNKEIENMLRLSYEGLERNAREIFLDIACFYKGTTLDCAKQMLDVHGFFEGGIKVLIDKSLISISEWNCLEMHDLVQEMGRAIVHEQCIEEPGRRSRLFVAEDIYHVLKNNTVRAKCIGFFRT</sequence>
<accession>A0A5N5FMW4</accession>
<organism evidence="6 7">
    <name type="scientific">Pyrus ussuriensis x Pyrus communis</name>
    <dbReference type="NCBI Taxonomy" id="2448454"/>
    <lineage>
        <taxon>Eukaryota</taxon>
        <taxon>Viridiplantae</taxon>
        <taxon>Streptophyta</taxon>
        <taxon>Embryophyta</taxon>
        <taxon>Tracheophyta</taxon>
        <taxon>Spermatophyta</taxon>
        <taxon>Magnoliopsida</taxon>
        <taxon>eudicotyledons</taxon>
        <taxon>Gunneridae</taxon>
        <taxon>Pentapetalae</taxon>
        <taxon>rosids</taxon>
        <taxon>fabids</taxon>
        <taxon>Rosales</taxon>
        <taxon>Rosaceae</taxon>
        <taxon>Amygdaloideae</taxon>
        <taxon>Maleae</taxon>
        <taxon>Pyrus</taxon>
    </lineage>
</organism>
<dbReference type="SMART" id="SM00255">
    <property type="entry name" value="TIR"/>
    <property type="match status" value="1"/>
</dbReference>
<keyword evidence="7" id="KW-1185">Reference proteome</keyword>
<dbReference type="InterPro" id="IPR002182">
    <property type="entry name" value="NB-ARC"/>
</dbReference>
<dbReference type="OrthoDB" id="1166111at2759"/>
<name>A0A5N5FMW4_9ROSA</name>
<keyword evidence="3" id="KW-0611">Plant defense</keyword>
<dbReference type="Pfam" id="PF01582">
    <property type="entry name" value="TIR"/>
    <property type="match status" value="1"/>
</dbReference>
<dbReference type="Gene3D" id="1.10.8.430">
    <property type="entry name" value="Helical domain of apoptotic protease-activating factors"/>
    <property type="match status" value="1"/>
</dbReference>
<dbReference type="EMBL" id="SMOL01000695">
    <property type="protein sequence ID" value="KAB2602630.1"/>
    <property type="molecule type" value="Genomic_DNA"/>
</dbReference>
<keyword evidence="1" id="KW-0433">Leucine-rich repeat</keyword>
<dbReference type="InterPro" id="IPR027417">
    <property type="entry name" value="P-loop_NTPase"/>
</dbReference>
<dbReference type="Pfam" id="PF23282">
    <property type="entry name" value="WHD_ROQ1"/>
    <property type="match status" value="1"/>
</dbReference>
<dbReference type="SUPFAM" id="SSF46785">
    <property type="entry name" value="Winged helix' DNA-binding domain"/>
    <property type="match status" value="1"/>
</dbReference>
<protein>
    <submittedName>
        <fullName evidence="6">TMV resistance protein N-like</fullName>
    </submittedName>
</protein>
<proteinExistence type="predicted"/>
<dbReference type="GO" id="GO:0043531">
    <property type="term" value="F:ADP binding"/>
    <property type="evidence" value="ECO:0007669"/>
    <property type="project" value="InterPro"/>
</dbReference>
<dbReference type="Pfam" id="PF00931">
    <property type="entry name" value="NB-ARC"/>
    <property type="match status" value="1"/>
</dbReference>
<keyword evidence="4" id="KW-0520">NAD</keyword>
<reference evidence="6 7" key="3">
    <citation type="submission" date="2019-11" db="EMBL/GenBank/DDBJ databases">
        <title>A de novo genome assembly of a pear dwarfing rootstock.</title>
        <authorList>
            <person name="Wang F."/>
            <person name="Wang J."/>
            <person name="Li S."/>
            <person name="Zhang Y."/>
            <person name="Fang M."/>
            <person name="Ma L."/>
            <person name="Zhao Y."/>
            <person name="Jiang S."/>
        </authorList>
    </citation>
    <scope>NUCLEOTIDE SEQUENCE [LARGE SCALE GENOMIC DNA]</scope>
    <source>
        <strain evidence="6">S2</strain>
        <tissue evidence="6">Leaf</tissue>
    </source>
</reference>
<comment type="caution">
    <text evidence="6">The sequence shown here is derived from an EMBL/GenBank/DDBJ whole genome shotgun (WGS) entry which is preliminary data.</text>
</comment>